<protein>
    <submittedName>
        <fullName evidence="1">Uncharacterized protein</fullName>
    </submittedName>
</protein>
<organism evidence="1 2">
    <name type="scientific">Pluteus cervinus</name>
    <dbReference type="NCBI Taxonomy" id="181527"/>
    <lineage>
        <taxon>Eukaryota</taxon>
        <taxon>Fungi</taxon>
        <taxon>Dikarya</taxon>
        <taxon>Basidiomycota</taxon>
        <taxon>Agaricomycotina</taxon>
        <taxon>Agaricomycetes</taxon>
        <taxon>Agaricomycetidae</taxon>
        <taxon>Agaricales</taxon>
        <taxon>Pluteineae</taxon>
        <taxon>Pluteaceae</taxon>
        <taxon>Pluteus</taxon>
    </lineage>
</organism>
<dbReference type="Proteomes" id="UP000308600">
    <property type="component" value="Unassembled WGS sequence"/>
</dbReference>
<sequence length="427" mass="48500">MSLSRLGQSRVWPIPTRICRSCQSQRLNSHFIRWNSSSTTPGKKDKSSGSIFNSSESAWDQVFKGIDDLPPIPTSIGSQNLTSGSRPRRQTMTSREMNAFDEMFNMIFDSVNEKNSTPTTGDPSFPAIDGPIGELYGKLRKHAGKLKLTTAEDEELDRMKEAMNMCRTDEELLQWAMKEVFGETEQLSRQDASTASSSTDGQLPTSEQVKDPEKRTILHSPAFSHLLASLMRTFRNKYNDPHLSLAIFDHARTHSIESYVFGCTTPAYNELIQTRWTHLRDLRGVHDTLIEMRANGVNTDSTTKKIVEQIRRDIQEQNIWIDEGHELDGAGSVLDMVGKIEVLALQKQSQAKKRLRSAFSGDIRASPSTITGRKNQQQNLKWDDWKGMSMQDDESDEWGFGKWVKPQEGKSRRPYWNETTRKGYGGR</sequence>
<accession>A0ACD3B942</accession>
<proteinExistence type="predicted"/>
<keyword evidence="2" id="KW-1185">Reference proteome</keyword>
<evidence type="ECO:0000313" key="2">
    <source>
        <dbReference type="Proteomes" id="UP000308600"/>
    </source>
</evidence>
<evidence type="ECO:0000313" key="1">
    <source>
        <dbReference type="EMBL" id="TFK74529.1"/>
    </source>
</evidence>
<reference evidence="1 2" key="1">
    <citation type="journal article" date="2019" name="Nat. Ecol. Evol.">
        <title>Megaphylogeny resolves global patterns of mushroom evolution.</title>
        <authorList>
            <person name="Varga T."/>
            <person name="Krizsan K."/>
            <person name="Foldi C."/>
            <person name="Dima B."/>
            <person name="Sanchez-Garcia M."/>
            <person name="Sanchez-Ramirez S."/>
            <person name="Szollosi G.J."/>
            <person name="Szarkandi J.G."/>
            <person name="Papp V."/>
            <person name="Albert L."/>
            <person name="Andreopoulos W."/>
            <person name="Angelini C."/>
            <person name="Antonin V."/>
            <person name="Barry K.W."/>
            <person name="Bougher N.L."/>
            <person name="Buchanan P."/>
            <person name="Buyck B."/>
            <person name="Bense V."/>
            <person name="Catcheside P."/>
            <person name="Chovatia M."/>
            <person name="Cooper J."/>
            <person name="Damon W."/>
            <person name="Desjardin D."/>
            <person name="Finy P."/>
            <person name="Geml J."/>
            <person name="Haridas S."/>
            <person name="Hughes K."/>
            <person name="Justo A."/>
            <person name="Karasinski D."/>
            <person name="Kautmanova I."/>
            <person name="Kiss B."/>
            <person name="Kocsube S."/>
            <person name="Kotiranta H."/>
            <person name="LaButti K.M."/>
            <person name="Lechner B.E."/>
            <person name="Liimatainen K."/>
            <person name="Lipzen A."/>
            <person name="Lukacs Z."/>
            <person name="Mihaltcheva S."/>
            <person name="Morgado L.N."/>
            <person name="Niskanen T."/>
            <person name="Noordeloos M.E."/>
            <person name="Ohm R.A."/>
            <person name="Ortiz-Santana B."/>
            <person name="Ovrebo C."/>
            <person name="Racz N."/>
            <person name="Riley R."/>
            <person name="Savchenko A."/>
            <person name="Shiryaev A."/>
            <person name="Soop K."/>
            <person name="Spirin V."/>
            <person name="Szebenyi C."/>
            <person name="Tomsovsky M."/>
            <person name="Tulloss R.E."/>
            <person name="Uehling J."/>
            <person name="Grigoriev I.V."/>
            <person name="Vagvolgyi C."/>
            <person name="Papp T."/>
            <person name="Martin F.M."/>
            <person name="Miettinen O."/>
            <person name="Hibbett D.S."/>
            <person name="Nagy L.G."/>
        </authorList>
    </citation>
    <scope>NUCLEOTIDE SEQUENCE [LARGE SCALE GENOMIC DNA]</scope>
    <source>
        <strain evidence="1 2">NL-1719</strain>
    </source>
</reference>
<gene>
    <name evidence="1" type="ORF">BDN72DRAFT_833010</name>
</gene>
<name>A0ACD3B942_9AGAR</name>
<dbReference type="EMBL" id="ML208267">
    <property type="protein sequence ID" value="TFK74529.1"/>
    <property type="molecule type" value="Genomic_DNA"/>
</dbReference>